<dbReference type="InterPro" id="IPR029058">
    <property type="entry name" value="AB_hydrolase_fold"/>
</dbReference>
<dbReference type="GO" id="GO:0003824">
    <property type="term" value="F:catalytic activity"/>
    <property type="evidence" value="ECO:0007669"/>
    <property type="project" value="UniProtKB-ARBA"/>
</dbReference>
<organism evidence="5 6">
    <name type="scientific">Williamsia sterculiae</name>
    <dbReference type="NCBI Taxonomy" id="1344003"/>
    <lineage>
        <taxon>Bacteria</taxon>
        <taxon>Bacillati</taxon>
        <taxon>Actinomycetota</taxon>
        <taxon>Actinomycetes</taxon>
        <taxon>Mycobacteriales</taxon>
        <taxon>Nocardiaceae</taxon>
        <taxon>Williamsia</taxon>
    </lineage>
</organism>
<feature type="region of interest" description="Disordered" evidence="1">
    <location>
        <begin position="49"/>
        <end position="77"/>
    </location>
</feature>
<keyword evidence="2" id="KW-0472">Membrane</keyword>
<dbReference type="Gene3D" id="3.40.50.1820">
    <property type="entry name" value="alpha/beta hydrolase"/>
    <property type="match status" value="1"/>
</dbReference>
<evidence type="ECO:0000256" key="2">
    <source>
        <dbReference type="SAM" id="Phobius"/>
    </source>
</evidence>
<dbReference type="SUPFAM" id="SSF53474">
    <property type="entry name" value="alpha/beta-Hydrolases"/>
    <property type="match status" value="1"/>
</dbReference>
<dbReference type="STRING" id="1344003.SAMN05445060_1264"/>
<feature type="domain" description="AB hydrolase-1" evidence="3">
    <location>
        <begin position="168"/>
        <end position="320"/>
    </location>
</feature>
<evidence type="ECO:0000259" key="3">
    <source>
        <dbReference type="Pfam" id="PF00561"/>
    </source>
</evidence>
<feature type="domain" description="Peptidase S33 tripeptidyl aminopeptidase-like C-terminal" evidence="4">
    <location>
        <begin position="437"/>
        <end position="532"/>
    </location>
</feature>
<dbReference type="EMBL" id="FTNT01000003">
    <property type="protein sequence ID" value="SIR86914.1"/>
    <property type="molecule type" value="Genomic_DNA"/>
</dbReference>
<evidence type="ECO:0000313" key="6">
    <source>
        <dbReference type="Proteomes" id="UP000186218"/>
    </source>
</evidence>
<reference evidence="5 6" key="1">
    <citation type="submission" date="2017-01" db="EMBL/GenBank/DDBJ databases">
        <authorList>
            <person name="Mah S.A."/>
            <person name="Swanson W.J."/>
            <person name="Moy G.W."/>
            <person name="Vacquier V.D."/>
        </authorList>
    </citation>
    <scope>NUCLEOTIDE SEQUENCE [LARGE SCALE GENOMIC DNA]</scope>
    <source>
        <strain evidence="5 6">CPCC 203464</strain>
    </source>
</reference>
<name>A0A1N7EFV0_9NOCA</name>
<evidence type="ECO:0000259" key="4">
    <source>
        <dbReference type="Pfam" id="PF08386"/>
    </source>
</evidence>
<accession>A0A1N7EFV0</accession>
<keyword evidence="6" id="KW-1185">Reference proteome</keyword>
<gene>
    <name evidence="5" type="ORF">SAMN05445060_1264</name>
</gene>
<dbReference type="Proteomes" id="UP000186218">
    <property type="component" value="Unassembled WGS sequence"/>
</dbReference>
<proteinExistence type="predicted"/>
<dbReference type="Pfam" id="PF00561">
    <property type="entry name" value="Abhydrolase_1"/>
    <property type="match status" value="1"/>
</dbReference>
<protein>
    <submittedName>
        <fullName evidence="5">TAP-like protein</fullName>
    </submittedName>
</protein>
<feature type="transmembrane region" description="Helical" evidence="2">
    <location>
        <begin position="21"/>
        <end position="41"/>
    </location>
</feature>
<dbReference type="AlphaFoldDB" id="A0A1N7EFV0"/>
<keyword evidence="2" id="KW-1133">Transmembrane helix</keyword>
<dbReference type="RefSeq" id="WP_076477671.1">
    <property type="nucleotide sequence ID" value="NZ_FTNT01000003.1"/>
</dbReference>
<sequence length="538" mass="55085">MRRPDRRPHDPSSRHSSVGRPIALWLIIISCVVIAGCAVGPDNGPPLVVGDDAHGGGTSSSVQAPSGPPALQSPRADLGWRDCRDDLVRSYGFATPASDVILECASFRTAATPGTQGLDTVTVGAVRARLTRTAREATPVVLTTGTDLPSAAALMLYAAGPNHEQLLDHPVVALNRRGTGNSDPIDCLTRTERSTLVADGFQPPPAASGAQRSDRLAAAAASAADGCTETLSPHQLDYTSAFAAADIEKLRTIWQVDRLGLVGVGQGGDVALAYAGLYPSRVARLVLDTPTPYRTDTKDRAQNRAAGVQAALDGFADQCRAVDCSLGADPGAAVRRLLDRAAAGDLSGFSDTDVLAALTTSLAVGPLDRRSSVTAAADILSAAGAGDTSRLQTAVSTAHALRDGDGQLVGRCNDVAATVGRSTVDQLLGDWTTQYRLTGTTTALDLLRCNGWSAGPPAPTVTGLDVPVLLLSAAADTLNGNGGIEAVTKALVGARVSVGAIGWQGVGYSAWARSDCAGGATRAYLDTGTAPPSTDCPA</sequence>
<evidence type="ECO:0000313" key="5">
    <source>
        <dbReference type="EMBL" id="SIR86914.1"/>
    </source>
</evidence>
<dbReference type="PROSITE" id="PS51257">
    <property type="entry name" value="PROKAR_LIPOPROTEIN"/>
    <property type="match status" value="1"/>
</dbReference>
<dbReference type="InterPro" id="IPR013595">
    <property type="entry name" value="Pept_S33_TAP-like_C"/>
</dbReference>
<keyword evidence="2" id="KW-0812">Transmembrane</keyword>
<evidence type="ECO:0000256" key="1">
    <source>
        <dbReference type="SAM" id="MobiDB-lite"/>
    </source>
</evidence>
<dbReference type="InterPro" id="IPR000073">
    <property type="entry name" value="AB_hydrolase_1"/>
</dbReference>
<dbReference type="OrthoDB" id="5166357at2"/>
<dbReference type="Pfam" id="PF08386">
    <property type="entry name" value="Abhydrolase_4"/>
    <property type="match status" value="1"/>
</dbReference>